<keyword evidence="4" id="KW-0732">Signal</keyword>
<comment type="similarity">
    <text evidence="2 9">Belongs to the glycosyl hydrolase 10 (cellulase F) family.</text>
</comment>
<dbReference type="GO" id="GO:0031176">
    <property type="term" value="F:endo-1,4-beta-xylanase activity"/>
    <property type="evidence" value="ECO:0007669"/>
    <property type="project" value="UniProtKB-EC"/>
</dbReference>
<reference evidence="11 12" key="1">
    <citation type="submission" date="2019-03" db="EMBL/GenBank/DDBJ databases">
        <title>Genomics of glacier-inhabiting Cryobacterium strains.</title>
        <authorList>
            <person name="Liu Q."/>
            <person name="Xin Y.-H."/>
        </authorList>
    </citation>
    <scope>NUCLEOTIDE SEQUENCE [LARGE SCALE GENOMIC DNA]</scope>
    <source>
        <strain evidence="11 12">Sr59</strain>
    </source>
</reference>
<evidence type="ECO:0000256" key="3">
    <source>
        <dbReference type="ARBA" id="ARBA00022651"/>
    </source>
</evidence>
<evidence type="ECO:0000256" key="8">
    <source>
        <dbReference type="ARBA" id="ARBA00023326"/>
    </source>
</evidence>
<keyword evidence="12" id="KW-1185">Reference proteome</keyword>
<dbReference type="SMART" id="SM00633">
    <property type="entry name" value="Glyco_10"/>
    <property type="match status" value="1"/>
</dbReference>
<dbReference type="InterPro" id="IPR017853">
    <property type="entry name" value="GH"/>
</dbReference>
<evidence type="ECO:0000313" key="11">
    <source>
        <dbReference type="EMBL" id="TFD93370.1"/>
    </source>
</evidence>
<dbReference type="PRINTS" id="PR00134">
    <property type="entry name" value="GLHYDRLASE10"/>
</dbReference>
<evidence type="ECO:0000259" key="10">
    <source>
        <dbReference type="PROSITE" id="PS51760"/>
    </source>
</evidence>
<gene>
    <name evidence="11" type="ORF">E3T61_04550</name>
</gene>
<organism evidence="11 12">
    <name type="scientific">Cryobacterium lactosi</name>
    <dbReference type="NCBI Taxonomy" id="1259202"/>
    <lineage>
        <taxon>Bacteria</taxon>
        <taxon>Bacillati</taxon>
        <taxon>Actinomycetota</taxon>
        <taxon>Actinomycetes</taxon>
        <taxon>Micrococcales</taxon>
        <taxon>Microbacteriaceae</taxon>
        <taxon>Cryobacterium</taxon>
    </lineage>
</organism>
<dbReference type="PANTHER" id="PTHR31490:SF88">
    <property type="entry name" value="BETA-XYLANASE"/>
    <property type="match status" value="1"/>
</dbReference>
<keyword evidence="6 9" id="KW-0119">Carbohydrate metabolism</keyword>
<name>A0A4R9BX19_9MICO</name>
<dbReference type="SUPFAM" id="SSF51445">
    <property type="entry name" value="(Trans)glycosidases"/>
    <property type="match status" value="1"/>
</dbReference>
<proteinExistence type="inferred from homology"/>
<dbReference type="AlphaFoldDB" id="A0A4R9BX19"/>
<dbReference type="PROSITE" id="PS51760">
    <property type="entry name" value="GH10_2"/>
    <property type="match status" value="1"/>
</dbReference>
<dbReference type="GO" id="GO:0045493">
    <property type="term" value="P:xylan catabolic process"/>
    <property type="evidence" value="ECO:0007669"/>
    <property type="project" value="UniProtKB-KW"/>
</dbReference>
<evidence type="ECO:0000256" key="1">
    <source>
        <dbReference type="ARBA" id="ARBA00000681"/>
    </source>
</evidence>
<keyword evidence="8 9" id="KW-0624">Polysaccharide degradation</keyword>
<dbReference type="Gene3D" id="3.20.20.80">
    <property type="entry name" value="Glycosidases"/>
    <property type="match status" value="1"/>
</dbReference>
<keyword evidence="3 11" id="KW-0858">Xylan degradation</keyword>
<evidence type="ECO:0000313" key="12">
    <source>
        <dbReference type="Proteomes" id="UP000298468"/>
    </source>
</evidence>
<sequence>MPELTHRCADARVRLVDSLGRPVADSTVSVEQTRQAFGFGNIGFDFIDWLGGPSRSGGAHASDGFGGQPAPDPAALAEDWLGLFNTMTLPFYWRGFEPERGRPDTKRLRRTAEWFAARGVTVKGHPLVWHTLAPEWLLELDDTEVEAAIRERIRREVTGFAGVVDLWDAINEVVILPDFTAEDNAVTRLAQRRGQVGMVRLAFEEARAANPNARLVLNDFDLSADYERLIDDCLSAGIRIDAIGLQTHMHQGYRGEEQVWGILERFARFGLPLQLTETTLLSGDLMPSHIVDLNDYQPESWPSTPEGEARQADEIVRHYRTVVSHPAVESLTYWGLTDHGAWLGAPSGLIRRDGSKKPAYDALQALVRGEWWYPETRATTDVDGVVLVRGFAGRYRLETPAGSAEVDLEAGAGSVNVRLDTVPAALSGF</sequence>
<keyword evidence="7 9" id="KW-0326">Glycosidase</keyword>
<dbReference type="Pfam" id="PF00331">
    <property type="entry name" value="Glyco_hydro_10"/>
    <property type="match status" value="1"/>
</dbReference>
<comment type="caution">
    <text evidence="11">The sequence shown here is derived from an EMBL/GenBank/DDBJ whole genome shotgun (WGS) entry which is preliminary data.</text>
</comment>
<evidence type="ECO:0000256" key="6">
    <source>
        <dbReference type="ARBA" id="ARBA00023277"/>
    </source>
</evidence>
<dbReference type="OrthoDB" id="3255194at2"/>
<evidence type="ECO:0000256" key="4">
    <source>
        <dbReference type="ARBA" id="ARBA00022729"/>
    </source>
</evidence>
<evidence type="ECO:0000256" key="9">
    <source>
        <dbReference type="RuleBase" id="RU361174"/>
    </source>
</evidence>
<dbReference type="Proteomes" id="UP000298468">
    <property type="component" value="Unassembled WGS sequence"/>
</dbReference>
<dbReference type="InterPro" id="IPR044846">
    <property type="entry name" value="GH10"/>
</dbReference>
<dbReference type="EMBL" id="SOHM01000008">
    <property type="protein sequence ID" value="TFD93370.1"/>
    <property type="molecule type" value="Genomic_DNA"/>
</dbReference>
<evidence type="ECO:0000256" key="5">
    <source>
        <dbReference type="ARBA" id="ARBA00022801"/>
    </source>
</evidence>
<dbReference type="PANTHER" id="PTHR31490">
    <property type="entry name" value="GLYCOSYL HYDROLASE"/>
    <property type="match status" value="1"/>
</dbReference>
<dbReference type="InterPro" id="IPR001000">
    <property type="entry name" value="GH10_dom"/>
</dbReference>
<feature type="domain" description="GH10" evidence="10">
    <location>
        <begin position="70"/>
        <end position="366"/>
    </location>
</feature>
<protein>
    <recommendedName>
        <fullName evidence="9">Beta-xylanase</fullName>
        <ecNumber evidence="9">3.2.1.8</ecNumber>
    </recommendedName>
</protein>
<dbReference type="RefSeq" id="WP_134639710.1">
    <property type="nucleotide sequence ID" value="NZ_SOHM01000008.1"/>
</dbReference>
<keyword evidence="5 9" id="KW-0378">Hydrolase</keyword>
<comment type="catalytic activity">
    <reaction evidence="1 9">
        <text>Endohydrolysis of (1-&gt;4)-beta-D-xylosidic linkages in xylans.</text>
        <dbReference type="EC" id="3.2.1.8"/>
    </reaction>
</comment>
<dbReference type="EC" id="3.2.1.8" evidence="9"/>
<evidence type="ECO:0000256" key="7">
    <source>
        <dbReference type="ARBA" id="ARBA00023295"/>
    </source>
</evidence>
<evidence type="ECO:0000256" key="2">
    <source>
        <dbReference type="ARBA" id="ARBA00007495"/>
    </source>
</evidence>
<accession>A0A4R9BX19</accession>